<accession>A0ABQ8HK01</accession>
<proteinExistence type="predicted"/>
<comment type="caution">
    <text evidence="1">The sequence shown here is derived from an EMBL/GenBank/DDBJ whole genome shotgun (WGS) entry which is preliminary data.</text>
</comment>
<sequence>MQNTVDGGNMLTFPIFSKPETYPTTETFRFLTESPLYFNNPSFSSLFAPTHLRFPDNLSISANISGEISVCDPGNEELEAKTKPPETSETHPVLDGIAAVVGQDVLFGTNRATRPAEFADKRRVSVAENRNSVKRVRGRAGGGGGQRPPPKCAAAVVTSMAHLFSSPRSCKSINGNQVALDLELGVGFGGSGGRNNGRNIKAAPSMAV</sequence>
<evidence type="ECO:0000313" key="1">
    <source>
        <dbReference type="EMBL" id="KAH7564680.1"/>
    </source>
</evidence>
<protein>
    <submittedName>
        <fullName evidence="1">Uncharacterized protein</fullName>
    </submittedName>
</protein>
<organism evidence="1 2">
    <name type="scientific">Xanthoceras sorbifolium</name>
    <dbReference type="NCBI Taxonomy" id="99658"/>
    <lineage>
        <taxon>Eukaryota</taxon>
        <taxon>Viridiplantae</taxon>
        <taxon>Streptophyta</taxon>
        <taxon>Embryophyta</taxon>
        <taxon>Tracheophyta</taxon>
        <taxon>Spermatophyta</taxon>
        <taxon>Magnoliopsida</taxon>
        <taxon>eudicotyledons</taxon>
        <taxon>Gunneridae</taxon>
        <taxon>Pentapetalae</taxon>
        <taxon>rosids</taxon>
        <taxon>malvids</taxon>
        <taxon>Sapindales</taxon>
        <taxon>Sapindaceae</taxon>
        <taxon>Xanthoceroideae</taxon>
        <taxon>Xanthoceras</taxon>
    </lineage>
</organism>
<dbReference type="EMBL" id="JAFEMO010000009">
    <property type="protein sequence ID" value="KAH7564680.1"/>
    <property type="molecule type" value="Genomic_DNA"/>
</dbReference>
<name>A0ABQ8HK01_9ROSI</name>
<dbReference type="Proteomes" id="UP000827721">
    <property type="component" value="Unassembled WGS sequence"/>
</dbReference>
<reference evidence="1 2" key="1">
    <citation type="submission" date="2021-02" db="EMBL/GenBank/DDBJ databases">
        <title>Plant Genome Project.</title>
        <authorList>
            <person name="Zhang R.-G."/>
        </authorList>
    </citation>
    <scope>NUCLEOTIDE SEQUENCE [LARGE SCALE GENOMIC DNA]</scope>
    <source>
        <tissue evidence="1">Leaves</tissue>
    </source>
</reference>
<gene>
    <name evidence="1" type="ORF">JRO89_XS09G0005400</name>
</gene>
<evidence type="ECO:0000313" key="2">
    <source>
        <dbReference type="Proteomes" id="UP000827721"/>
    </source>
</evidence>
<keyword evidence="2" id="KW-1185">Reference proteome</keyword>